<evidence type="ECO:0000313" key="7">
    <source>
        <dbReference type="EMBL" id="KAG0667735.1"/>
    </source>
</evidence>
<feature type="domain" description="Cyclin-like" evidence="5">
    <location>
        <begin position="219"/>
        <end position="299"/>
    </location>
</feature>
<dbReference type="OrthoDB" id="5590282at2759"/>
<dbReference type="GO" id="GO:0044772">
    <property type="term" value="P:mitotic cell cycle phase transition"/>
    <property type="evidence" value="ECO:0007669"/>
    <property type="project" value="InterPro"/>
</dbReference>
<feature type="domain" description="Cyclin C-terminal" evidence="6">
    <location>
        <begin position="215"/>
        <end position="325"/>
    </location>
</feature>
<evidence type="ECO:0000256" key="4">
    <source>
        <dbReference type="RuleBase" id="RU000383"/>
    </source>
</evidence>
<dbReference type="InterPro" id="IPR013763">
    <property type="entry name" value="Cyclin-like_dom"/>
</dbReference>
<keyword evidence="1" id="KW-0132">Cell division</keyword>
<keyword evidence="3" id="KW-0131">Cell cycle</keyword>
<evidence type="ECO:0000256" key="3">
    <source>
        <dbReference type="ARBA" id="ARBA00023306"/>
    </source>
</evidence>
<dbReference type="SMART" id="SM00385">
    <property type="entry name" value="CYCLIN"/>
    <property type="match status" value="2"/>
</dbReference>
<dbReference type="InterPro" id="IPR036915">
    <property type="entry name" value="Cyclin-like_sf"/>
</dbReference>
<evidence type="ECO:0000259" key="6">
    <source>
        <dbReference type="SMART" id="SM01332"/>
    </source>
</evidence>
<dbReference type="AlphaFoldDB" id="A0A9P7BAU5"/>
<dbReference type="Proteomes" id="UP000750334">
    <property type="component" value="Unassembled WGS sequence"/>
</dbReference>
<name>A0A9P7BAU5_MAUEX</name>
<dbReference type="SUPFAM" id="SSF47954">
    <property type="entry name" value="Cyclin-like"/>
    <property type="match status" value="2"/>
</dbReference>
<dbReference type="SMART" id="SM01332">
    <property type="entry name" value="Cyclin_C"/>
    <property type="match status" value="1"/>
</dbReference>
<comment type="similarity">
    <text evidence="4">Belongs to the cyclin family.</text>
</comment>
<protein>
    <recommendedName>
        <fullName evidence="9">Cyclin N-terminal domain-containing protein</fullName>
    </recommendedName>
</protein>
<organism evidence="7 8">
    <name type="scientific">Maudiozyma exigua</name>
    <name type="common">Yeast</name>
    <name type="synonym">Kazachstania exigua</name>
    <dbReference type="NCBI Taxonomy" id="34358"/>
    <lineage>
        <taxon>Eukaryota</taxon>
        <taxon>Fungi</taxon>
        <taxon>Dikarya</taxon>
        <taxon>Ascomycota</taxon>
        <taxon>Saccharomycotina</taxon>
        <taxon>Saccharomycetes</taxon>
        <taxon>Saccharomycetales</taxon>
        <taxon>Saccharomycetaceae</taxon>
        <taxon>Maudiozyma</taxon>
    </lineage>
</organism>
<dbReference type="GO" id="GO:0051301">
    <property type="term" value="P:cell division"/>
    <property type="evidence" value="ECO:0007669"/>
    <property type="project" value="UniProtKB-KW"/>
</dbReference>
<evidence type="ECO:0000313" key="8">
    <source>
        <dbReference type="Proteomes" id="UP000750334"/>
    </source>
</evidence>
<feature type="domain" description="Cyclin-like" evidence="5">
    <location>
        <begin position="122"/>
        <end position="206"/>
    </location>
</feature>
<evidence type="ECO:0008006" key="9">
    <source>
        <dbReference type="Google" id="ProtNLM"/>
    </source>
</evidence>
<dbReference type="PIRSF" id="PIRSF001771">
    <property type="entry name" value="Cyclin_A_B_D_E"/>
    <property type="match status" value="1"/>
</dbReference>
<evidence type="ECO:0000259" key="5">
    <source>
        <dbReference type="SMART" id="SM00385"/>
    </source>
</evidence>
<dbReference type="InterPro" id="IPR046965">
    <property type="entry name" value="Cyclin_A/B-like"/>
</dbReference>
<dbReference type="FunFam" id="1.10.472.10:FF:000001">
    <property type="entry name" value="G2/mitotic-specific cyclin"/>
    <property type="match status" value="1"/>
</dbReference>
<keyword evidence="2 4" id="KW-0195">Cyclin</keyword>
<reference evidence="7 8" key="1">
    <citation type="submission" date="2020-11" db="EMBL/GenBank/DDBJ databases">
        <title>Kefir isolates.</title>
        <authorList>
            <person name="Marcisauskas S."/>
            <person name="Kim Y."/>
            <person name="Blasche S."/>
        </authorList>
    </citation>
    <scope>NUCLEOTIDE SEQUENCE [LARGE SCALE GENOMIC DNA]</scope>
    <source>
        <strain evidence="7 8">OG2</strain>
    </source>
</reference>
<accession>A0A9P7BAU5</accession>
<dbReference type="InterPro" id="IPR006671">
    <property type="entry name" value="Cyclin_N"/>
</dbReference>
<dbReference type="GO" id="GO:0016538">
    <property type="term" value="F:cyclin-dependent protein serine/threonine kinase regulator activity"/>
    <property type="evidence" value="ECO:0007669"/>
    <property type="project" value="InterPro"/>
</dbReference>
<keyword evidence="8" id="KW-1185">Reference proteome</keyword>
<sequence length="335" mass="38997">MTTTERHPKFTQISYSEEEEMALALIDPVSIKRTAPRKITKKVHDSENDVRQSTQYKKLKLTKKINYLDIKHKDLLMVSEYNDDILKYLYRREKQIGSTDNYMKDLASPYNFGSSMRAILIDWLIEVHERFHYVQETLLLAIAIMDKFLSQNLVTMSRLQLLAVTSLFIAAKFEEIKLPKLSNYSYITDGAASAKDIKKAEAYILKSLRFDISIPNPLNFLTKYSESNKTSERSVQMSKYILEHLYCSPHFINLKPSQASTIAFHLAKQINNETCELQAEEHTTILRESYRELVHEIAQPSTNLEALFEKYKEEVNGKVYQEVRDWCITHVTDST</sequence>
<dbReference type="InterPro" id="IPR039361">
    <property type="entry name" value="Cyclin"/>
</dbReference>
<dbReference type="Gene3D" id="1.10.472.10">
    <property type="entry name" value="Cyclin-like"/>
    <property type="match status" value="2"/>
</dbReference>
<dbReference type="InterPro" id="IPR004367">
    <property type="entry name" value="Cyclin_C-dom"/>
</dbReference>
<dbReference type="Pfam" id="PF00134">
    <property type="entry name" value="Cyclin_N"/>
    <property type="match status" value="1"/>
</dbReference>
<dbReference type="PANTHER" id="PTHR10177">
    <property type="entry name" value="CYCLINS"/>
    <property type="match status" value="1"/>
</dbReference>
<gene>
    <name evidence="7" type="ORF">C6P45_005410</name>
</gene>
<comment type="caution">
    <text evidence="7">The sequence shown here is derived from an EMBL/GenBank/DDBJ whole genome shotgun (WGS) entry which is preliminary data.</text>
</comment>
<proteinExistence type="inferred from homology"/>
<evidence type="ECO:0000256" key="1">
    <source>
        <dbReference type="ARBA" id="ARBA00022618"/>
    </source>
</evidence>
<dbReference type="Pfam" id="PF02984">
    <property type="entry name" value="Cyclin_C"/>
    <property type="match status" value="1"/>
</dbReference>
<dbReference type="EMBL" id="PUHR01000094">
    <property type="protein sequence ID" value="KAG0667735.1"/>
    <property type="molecule type" value="Genomic_DNA"/>
</dbReference>
<evidence type="ECO:0000256" key="2">
    <source>
        <dbReference type="ARBA" id="ARBA00023127"/>
    </source>
</evidence>